<sequence length="428" mass="46124">MNTTRAQSGTVAGELGTSVWLRRLWPWVLAAIIAMALPLMVTSNHGLTMISHMGVMIIFALSYNMLLGNTGLLSFGHAVYFGLGGYLAMHMLRYIEASGFGMPLELLPLVGAAGGLFFGLIFGSVSTRRAGVVFAMISLGIGEMVTASSLMFTGFFGGEAGLFGNREAPTSLFGIDYGPGRNVYYLVAAWVLISAVLMFLLRQTPLGWMANAVRDNPERAQFVGYSPTMVRFVQFVLAATFAGLAGGLFVIVDEIITDETVGMIQSGLVLLSAYIGGIGFFLGPVVGAVLVVFLESELSSVTDAWLLYFGLLFVAVVMFAPQGLFGVAYQQVMSWRAGEWAQSLHARLYATGTMLVFIIALIAVVEMAYHVLRHWNPQAPMPLFFFTIDATSVVPWLIAFAVMAGALAVFFLHARPVLRRALDSGEGA</sequence>
<evidence type="ECO:0000256" key="5">
    <source>
        <dbReference type="ARBA" id="ARBA00023136"/>
    </source>
</evidence>
<feature type="transmembrane region" description="Helical" evidence="6">
    <location>
        <begin position="49"/>
        <end position="66"/>
    </location>
</feature>
<proteinExistence type="predicted"/>
<protein>
    <submittedName>
        <fullName evidence="7">Amino acid/amide ABC transporter membrane protein 2, HAAT family</fullName>
    </submittedName>
</protein>
<feature type="transmembrane region" description="Helical" evidence="6">
    <location>
        <begin position="268"/>
        <end position="293"/>
    </location>
</feature>
<dbReference type="Proteomes" id="UP000199657">
    <property type="component" value="Unassembled WGS sequence"/>
</dbReference>
<dbReference type="InterPro" id="IPR043428">
    <property type="entry name" value="LivM-like"/>
</dbReference>
<accession>A0A1H8TXA5</accession>
<dbReference type="AlphaFoldDB" id="A0A1H8TXA5"/>
<feature type="transmembrane region" description="Helical" evidence="6">
    <location>
        <begin position="348"/>
        <end position="372"/>
    </location>
</feature>
<evidence type="ECO:0000256" key="4">
    <source>
        <dbReference type="ARBA" id="ARBA00022989"/>
    </source>
</evidence>
<evidence type="ECO:0000256" key="2">
    <source>
        <dbReference type="ARBA" id="ARBA00022475"/>
    </source>
</evidence>
<dbReference type="Pfam" id="PF02653">
    <property type="entry name" value="BPD_transp_2"/>
    <property type="match status" value="1"/>
</dbReference>
<gene>
    <name evidence="7" type="ORF">SAMN04488052_1056</name>
</gene>
<name>A0A1H8TXA5_9GAMM</name>
<evidence type="ECO:0000256" key="6">
    <source>
        <dbReference type="SAM" id="Phobius"/>
    </source>
</evidence>
<feature type="transmembrane region" description="Helical" evidence="6">
    <location>
        <begin position="72"/>
        <end position="92"/>
    </location>
</feature>
<reference evidence="7 8" key="1">
    <citation type="submission" date="2016-10" db="EMBL/GenBank/DDBJ databases">
        <authorList>
            <person name="de Groot N.N."/>
        </authorList>
    </citation>
    <scope>NUCLEOTIDE SEQUENCE [LARGE SCALE GENOMIC DNA]</scope>
    <source>
        <strain evidence="7 8">CGMCC 1.6291</strain>
    </source>
</reference>
<dbReference type="GO" id="GO:0005886">
    <property type="term" value="C:plasma membrane"/>
    <property type="evidence" value="ECO:0007669"/>
    <property type="project" value="UniProtKB-SubCell"/>
</dbReference>
<organism evidence="7 8">
    <name type="scientific">Aquisalimonas asiatica</name>
    <dbReference type="NCBI Taxonomy" id="406100"/>
    <lineage>
        <taxon>Bacteria</taxon>
        <taxon>Pseudomonadati</taxon>
        <taxon>Pseudomonadota</taxon>
        <taxon>Gammaproteobacteria</taxon>
        <taxon>Chromatiales</taxon>
        <taxon>Ectothiorhodospiraceae</taxon>
        <taxon>Aquisalimonas</taxon>
    </lineage>
</organism>
<evidence type="ECO:0000313" key="7">
    <source>
        <dbReference type="EMBL" id="SEO95619.1"/>
    </source>
</evidence>
<dbReference type="PANTHER" id="PTHR30482">
    <property type="entry name" value="HIGH-AFFINITY BRANCHED-CHAIN AMINO ACID TRANSPORT SYSTEM PERMEASE"/>
    <property type="match status" value="1"/>
</dbReference>
<keyword evidence="4 6" id="KW-1133">Transmembrane helix</keyword>
<dbReference type="EMBL" id="FOEG01000005">
    <property type="protein sequence ID" value="SEO95619.1"/>
    <property type="molecule type" value="Genomic_DNA"/>
</dbReference>
<dbReference type="GO" id="GO:0015658">
    <property type="term" value="F:branched-chain amino acid transmembrane transporter activity"/>
    <property type="evidence" value="ECO:0007669"/>
    <property type="project" value="InterPro"/>
</dbReference>
<keyword evidence="2" id="KW-1003">Cell membrane</keyword>
<feature type="transmembrane region" description="Helical" evidence="6">
    <location>
        <begin position="183"/>
        <end position="201"/>
    </location>
</feature>
<keyword evidence="5 6" id="KW-0472">Membrane</keyword>
<dbReference type="CDD" id="cd06581">
    <property type="entry name" value="TM_PBP1_LivM_like"/>
    <property type="match status" value="1"/>
</dbReference>
<dbReference type="STRING" id="406100.SAMN04488052_1056"/>
<dbReference type="RefSeq" id="WP_091644131.1">
    <property type="nucleotide sequence ID" value="NZ_FOEG01000005.1"/>
</dbReference>
<dbReference type="OrthoDB" id="9034298at2"/>
<feature type="transmembrane region" description="Helical" evidence="6">
    <location>
        <begin position="24"/>
        <end position="42"/>
    </location>
</feature>
<feature type="transmembrane region" description="Helical" evidence="6">
    <location>
        <begin position="104"/>
        <end position="125"/>
    </location>
</feature>
<feature type="transmembrane region" description="Helical" evidence="6">
    <location>
        <begin position="392"/>
        <end position="412"/>
    </location>
</feature>
<feature type="transmembrane region" description="Helical" evidence="6">
    <location>
        <begin position="305"/>
        <end position="327"/>
    </location>
</feature>
<keyword evidence="3 6" id="KW-0812">Transmembrane</keyword>
<dbReference type="PANTHER" id="PTHR30482:SF17">
    <property type="entry name" value="ABC TRANSPORTER ATP-BINDING PROTEIN"/>
    <property type="match status" value="1"/>
</dbReference>
<feature type="transmembrane region" description="Helical" evidence="6">
    <location>
        <begin position="232"/>
        <end position="256"/>
    </location>
</feature>
<keyword evidence="8" id="KW-1185">Reference proteome</keyword>
<evidence type="ECO:0000256" key="3">
    <source>
        <dbReference type="ARBA" id="ARBA00022692"/>
    </source>
</evidence>
<comment type="subcellular location">
    <subcellularLocation>
        <location evidence="1">Cell inner membrane</location>
        <topology evidence="1">Multi-pass membrane protein</topology>
    </subcellularLocation>
</comment>
<evidence type="ECO:0000313" key="8">
    <source>
        <dbReference type="Proteomes" id="UP000199657"/>
    </source>
</evidence>
<dbReference type="InterPro" id="IPR001851">
    <property type="entry name" value="ABC_transp_permease"/>
</dbReference>
<evidence type="ECO:0000256" key="1">
    <source>
        <dbReference type="ARBA" id="ARBA00004429"/>
    </source>
</evidence>